<sequence>MPAKAASFEHIKKLMGWCPVCGKMASGRRQFCSFANTTPVSEKIGNLLEFRTSNVLFPANTTLFLIYFMISFRLLLSLKYPEEILFFLTGIFLFNISFYFLILKTFDTAVLVNKLGVHLQAFRLKKFEIPYEEIESIILHRLEKRSKKASILLGIGGIAICGFVAYIAVGKGDWNVPILLISLLPLLLFAERKQRTQFRDLNTQLYIKTRHKKWYEWTPYYSLVTDEASAEELKSSIERHCEGI</sequence>
<feature type="transmembrane region" description="Helical" evidence="1">
    <location>
        <begin position="149"/>
        <end position="168"/>
    </location>
</feature>
<dbReference type="Proteomes" id="UP000600774">
    <property type="component" value="Unassembled WGS sequence"/>
</dbReference>
<accession>A0A832S9P3</accession>
<feature type="transmembrane region" description="Helical" evidence="1">
    <location>
        <begin position="174"/>
        <end position="190"/>
    </location>
</feature>
<keyword evidence="1" id="KW-0472">Membrane</keyword>
<feature type="transmembrane region" description="Helical" evidence="1">
    <location>
        <begin position="84"/>
        <end position="103"/>
    </location>
</feature>
<evidence type="ECO:0000313" key="2">
    <source>
        <dbReference type="EMBL" id="HIH94208.1"/>
    </source>
</evidence>
<evidence type="ECO:0000313" key="3">
    <source>
        <dbReference type="Proteomes" id="UP000600774"/>
    </source>
</evidence>
<name>A0A832S9P3_9EURY</name>
<evidence type="ECO:0000256" key="1">
    <source>
        <dbReference type="SAM" id="Phobius"/>
    </source>
</evidence>
<reference evidence="2" key="1">
    <citation type="journal article" date="2020" name="bioRxiv">
        <title>A rank-normalized archaeal taxonomy based on genome phylogeny resolves widespread incomplete and uneven classifications.</title>
        <authorList>
            <person name="Rinke C."/>
            <person name="Chuvochina M."/>
            <person name="Mussig A.J."/>
            <person name="Chaumeil P.-A."/>
            <person name="Waite D.W."/>
            <person name="Whitman W.B."/>
            <person name="Parks D.H."/>
            <person name="Hugenholtz P."/>
        </authorList>
    </citation>
    <scope>NUCLEOTIDE SEQUENCE</scope>
    <source>
        <strain evidence="2">UBA8876</strain>
    </source>
</reference>
<protein>
    <recommendedName>
        <fullName evidence="4">DUF1673 domain-containing protein</fullName>
    </recommendedName>
</protein>
<dbReference type="EMBL" id="DUJU01000106">
    <property type="protein sequence ID" value="HIH94208.1"/>
    <property type="molecule type" value="Genomic_DNA"/>
</dbReference>
<feature type="transmembrane region" description="Helical" evidence="1">
    <location>
        <begin position="55"/>
        <end position="78"/>
    </location>
</feature>
<evidence type="ECO:0008006" key="4">
    <source>
        <dbReference type="Google" id="ProtNLM"/>
    </source>
</evidence>
<dbReference type="RefSeq" id="WP_048066001.1">
    <property type="nucleotide sequence ID" value="NZ_DUJU01000106.1"/>
</dbReference>
<comment type="caution">
    <text evidence="2">The sequence shown here is derived from an EMBL/GenBank/DDBJ whole genome shotgun (WGS) entry which is preliminary data.</text>
</comment>
<keyword evidence="1" id="KW-0812">Transmembrane</keyword>
<dbReference type="AlphaFoldDB" id="A0A832S9P3"/>
<dbReference type="GeneID" id="24783158"/>
<proteinExistence type="predicted"/>
<organism evidence="2 3">
    <name type="scientific">Methanosarcina acetivorans</name>
    <dbReference type="NCBI Taxonomy" id="2214"/>
    <lineage>
        <taxon>Archaea</taxon>
        <taxon>Methanobacteriati</taxon>
        <taxon>Methanobacteriota</taxon>
        <taxon>Stenosarchaea group</taxon>
        <taxon>Methanomicrobia</taxon>
        <taxon>Methanosarcinales</taxon>
        <taxon>Methanosarcinaceae</taxon>
        <taxon>Methanosarcina</taxon>
    </lineage>
</organism>
<gene>
    <name evidence="2" type="ORF">HA338_09220</name>
</gene>
<keyword evidence="1" id="KW-1133">Transmembrane helix</keyword>